<organism evidence="1 2">
    <name type="scientific">Diphasiastrum complanatum</name>
    <name type="common">Issler's clubmoss</name>
    <name type="synonym">Lycopodium complanatum</name>
    <dbReference type="NCBI Taxonomy" id="34168"/>
    <lineage>
        <taxon>Eukaryota</taxon>
        <taxon>Viridiplantae</taxon>
        <taxon>Streptophyta</taxon>
        <taxon>Embryophyta</taxon>
        <taxon>Tracheophyta</taxon>
        <taxon>Lycopodiopsida</taxon>
        <taxon>Lycopodiales</taxon>
        <taxon>Lycopodiaceae</taxon>
        <taxon>Lycopodioideae</taxon>
        <taxon>Diphasiastrum</taxon>
    </lineage>
</organism>
<gene>
    <name evidence="1" type="ORF">O6H91_14G016600</name>
</gene>
<evidence type="ECO:0000313" key="2">
    <source>
        <dbReference type="Proteomes" id="UP001162992"/>
    </source>
</evidence>
<dbReference type="EMBL" id="CM055105">
    <property type="protein sequence ID" value="KAJ7530734.1"/>
    <property type="molecule type" value="Genomic_DNA"/>
</dbReference>
<dbReference type="Proteomes" id="UP001162992">
    <property type="component" value="Chromosome 14"/>
</dbReference>
<proteinExistence type="predicted"/>
<accession>A0ACC2BLY2</accession>
<name>A0ACC2BLY2_DIPCM</name>
<keyword evidence="2" id="KW-1185">Reference proteome</keyword>
<sequence length="693" mass="77857">MASGAGGGGRGRIGVLVDGDLDNLYYADEPDDPPLPRKRVPKGDVYEAARAGDVERLKLLLDRGGVNVNARDAWDSVALYYACLAGHLDAAQLLLESGAICSENTFDGDRCHYAALNLPVRKLLKTYEARPPPLDPLPRSLRHLFFSLGANSKHMDATVVNHPQDFAGDMEEDFASDLVKKKQRGESIMEGSGGCVPADIVFHVEGKFISAHRAILAARSPFFRKKFAKDWKGRREIRFSNRKLRFAALFSLIQFFYTDRLDVAVDDMEDLERICKVCGCSGLQMVLQKELVHQKFAEYKSLRAVDDSQKRFILQGSSLPEDERLSAALRRLFHLCLVNSGECIDKNLNLAGFHLSNEKILPSQGSIDMAVSFLEIYNEFERRDATADRVGVQSDGFEETGVLIQKEGETWDEKADRSRPMQCARLLSEAEAKTCYASGQREFEDYADISFLVEGRMYRSHQSIVAARSDYLKARISRMNGFQEGSWSAHLDIDGVLVLEERDLSVDAFEKLLEFIYTDAVAEIRADQAEEMFDAASSYLLFPLKRAVADALLPQLDTSSPAELCRWLMIADMYGVTKLREHCLDFMAVNFGIFATTPEFRMLLRMLPPPSGDLATRTTAPSVPGEEIRGHQDNLLDDLREKWLEAEGAELDKRDESAQQFDKMLERLVSTRGLDELEETGAAWETQNQKFAF</sequence>
<comment type="caution">
    <text evidence="1">The sequence shown here is derived from an EMBL/GenBank/DDBJ whole genome shotgun (WGS) entry which is preliminary data.</text>
</comment>
<reference evidence="2" key="1">
    <citation type="journal article" date="2024" name="Proc. Natl. Acad. Sci. U.S.A.">
        <title>Extraordinary preservation of gene collinearity over three hundred million years revealed in homosporous lycophytes.</title>
        <authorList>
            <person name="Li C."/>
            <person name="Wickell D."/>
            <person name="Kuo L.Y."/>
            <person name="Chen X."/>
            <person name="Nie B."/>
            <person name="Liao X."/>
            <person name="Peng D."/>
            <person name="Ji J."/>
            <person name="Jenkins J."/>
            <person name="Williams M."/>
            <person name="Shu S."/>
            <person name="Plott C."/>
            <person name="Barry K."/>
            <person name="Rajasekar S."/>
            <person name="Grimwood J."/>
            <person name="Han X."/>
            <person name="Sun S."/>
            <person name="Hou Z."/>
            <person name="He W."/>
            <person name="Dai G."/>
            <person name="Sun C."/>
            <person name="Schmutz J."/>
            <person name="Leebens-Mack J.H."/>
            <person name="Li F.W."/>
            <person name="Wang L."/>
        </authorList>
    </citation>
    <scope>NUCLEOTIDE SEQUENCE [LARGE SCALE GENOMIC DNA]</scope>
    <source>
        <strain evidence="2">cv. PW_Plant_1</strain>
    </source>
</reference>
<evidence type="ECO:0000313" key="1">
    <source>
        <dbReference type="EMBL" id="KAJ7530734.1"/>
    </source>
</evidence>
<protein>
    <submittedName>
        <fullName evidence="1">Uncharacterized protein</fullName>
    </submittedName>
</protein>